<organism evidence="1 2">
    <name type="scientific">Batillaria attramentaria</name>
    <dbReference type="NCBI Taxonomy" id="370345"/>
    <lineage>
        <taxon>Eukaryota</taxon>
        <taxon>Metazoa</taxon>
        <taxon>Spiralia</taxon>
        <taxon>Lophotrochozoa</taxon>
        <taxon>Mollusca</taxon>
        <taxon>Gastropoda</taxon>
        <taxon>Caenogastropoda</taxon>
        <taxon>Sorbeoconcha</taxon>
        <taxon>Cerithioidea</taxon>
        <taxon>Batillariidae</taxon>
        <taxon>Batillaria</taxon>
    </lineage>
</organism>
<dbReference type="Proteomes" id="UP001519460">
    <property type="component" value="Unassembled WGS sequence"/>
</dbReference>
<dbReference type="EMBL" id="JACVVK020000008">
    <property type="protein sequence ID" value="KAK7505949.1"/>
    <property type="molecule type" value="Genomic_DNA"/>
</dbReference>
<evidence type="ECO:0000313" key="1">
    <source>
        <dbReference type="EMBL" id="KAK7505949.1"/>
    </source>
</evidence>
<proteinExistence type="predicted"/>
<sequence length="78" mass="9028">MFNLFSSCLVRYPNSSFCFRTFSYWGDNGGLLMQALLVRYIWRRGPQVRVTVAAPKRSMLYNIAHHHNLVAIFSLSSI</sequence>
<accession>A0ABD0M2B5</accession>
<evidence type="ECO:0000313" key="2">
    <source>
        <dbReference type="Proteomes" id="UP001519460"/>
    </source>
</evidence>
<dbReference type="AlphaFoldDB" id="A0ABD0M2B5"/>
<reference evidence="1 2" key="1">
    <citation type="journal article" date="2023" name="Sci. Data">
        <title>Genome assembly of the Korean intertidal mud-creeper Batillaria attramentaria.</title>
        <authorList>
            <person name="Patra A.K."/>
            <person name="Ho P.T."/>
            <person name="Jun S."/>
            <person name="Lee S.J."/>
            <person name="Kim Y."/>
            <person name="Won Y.J."/>
        </authorList>
    </citation>
    <scope>NUCLEOTIDE SEQUENCE [LARGE SCALE GENOMIC DNA]</scope>
    <source>
        <strain evidence="1">Wonlab-2016</strain>
    </source>
</reference>
<gene>
    <name evidence="1" type="ORF">BaRGS_00002671</name>
</gene>
<keyword evidence="2" id="KW-1185">Reference proteome</keyword>
<protein>
    <submittedName>
        <fullName evidence="1">Uncharacterized protein</fullName>
    </submittedName>
</protein>
<comment type="caution">
    <text evidence="1">The sequence shown here is derived from an EMBL/GenBank/DDBJ whole genome shotgun (WGS) entry which is preliminary data.</text>
</comment>
<name>A0ABD0M2B5_9CAEN</name>